<proteinExistence type="inferred from homology"/>
<dbReference type="EC" id="2.7.11.33" evidence="5"/>
<evidence type="ECO:0000256" key="1">
    <source>
        <dbReference type="ARBA" id="ARBA00022527"/>
    </source>
</evidence>
<keyword evidence="1 5" id="KW-0723">Serine/threonine-protein kinase</keyword>
<dbReference type="AlphaFoldDB" id="A0A1Y6CXT3"/>
<sequence length="270" mass="29794">MDRAVFFISDHTGITAEALGRSLLSQFPDFRFERTTLPFVDTEVKLRAACQRIQASQRDSGQAPLVFSSLANAGLRTLLMASGAVVFDVFEGHIERLETALGLQSAQAVGRAHGFHAQGRERIEALKFALDTDDGLRADAYGAADIILVGVSRSGKTPACLYLSLQYGVAAANYPLAEEELERVELPRTLRAWRDKLFGLTLAPERLHLLREERRPGSRYAALPQCRREIQAAAALFQTAGIPCLDTSNMSVEEIATTVLHRSALKRLRW</sequence>
<dbReference type="GO" id="GO:0005524">
    <property type="term" value="F:ATP binding"/>
    <property type="evidence" value="ECO:0007669"/>
    <property type="project" value="InterPro"/>
</dbReference>
<dbReference type="PANTHER" id="PTHR31756">
    <property type="entry name" value="PYRUVATE, PHOSPHATE DIKINASE REGULATORY PROTEIN 1, CHLOROPLASTIC"/>
    <property type="match status" value="1"/>
</dbReference>
<evidence type="ECO:0000313" key="6">
    <source>
        <dbReference type="EMBL" id="SMF95096.1"/>
    </source>
</evidence>
<dbReference type="HAMAP" id="MF_01062">
    <property type="entry name" value="PSRP"/>
    <property type="match status" value="1"/>
</dbReference>
<keyword evidence="3 5" id="KW-0547">Nucleotide-binding</keyword>
<comment type="catalytic activity">
    <reaction evidence="5">
        <text>[pyruvate, water dikinase]-phosphate + phosphate + H(+) = [pyruvate, water dikinase] + diphosphate</text>
        <dbReference type="Rhea" id="RHEA:48580"/>
        <dbReference type="Rhea" id="RHEA-COMP:11425"/>
        <dbReference type="Rhea" id="RHEA-COMP:11426"/>
        <dbReference type="ChEBI" id="CHEBI:15378"/>
        <dbReference type="ChEBI" id="CHEBI:33019"/>
        <dbReference type="ChEBI" id="CHEBI:43176"/>
        <dbReference type="ChEBI" id="CHEBI:43474"/>
        <dbReference type="ChEBI" id="CHEBI:68546"/>
        <dbReference type="EC" id="2.7.4.28"/>
    </reaction>
</comment>
<evidence type="ECO:0000256" key="5">
    <source>
        <dbReference type="HAMAP-Rule" id="MF_01062"/>
    </source>
</evidence>
<keyword evidence="2 5" id="KW-0808">Transferase</keyword>
<evidence type="ECO:0000256" key="3">
    <source>
        <dbReference type="ARBA" id="ARBA00022741"/>
    </source>
</evidence>
<reference evidence="6 7" key="1">
    <citation type="submission" date="2016-12" db="EMBL/GenBank/DDBJ databases">
        <authorList>
            <person name="Song W.-J."/>
            <person name="Kurnit D.M."/>
        </authorList>
    </citation>
    <scope>NUCLEOTIDE SEQUENCE [LARGE SCALE GENOMIC DNA]</scope>
    <source>
        <strain evidence="6 7">175</strain>
    </source>
</reference>
<dbReference type="NCBIfam" id="NF003742">
    <property type="entry name" value="PRK05339.1"/>
    <property type="match status" value="1"/>
</dbReference>
<keyword evidence="7" id="KW-1185">Reference proteome</keyword>
<comment type="similarity">
    <text evidence="5">Belongs to the pyruvate, phosphate/water dikinase regulatory protein family. PSRP subfamily.</text>
</comment>
<name>A0A1Y6CXT3_9GAMM</name>
<dbReference type="InterPro" id="IPR005177">
    <property type="entry name" value="Kinase-pyrophosphorylase"/>
</dbReference>
<dbReference type="GO" id="GO:0016776">
    <property type="term" value="F:phosphotransferase activity, phosphate group as acceptor"/>
    <property type="evidence" value="ECO:0007669"/>
    <property type="project" value="UniProtKB-UniRule"/>
</dbReference>
<dbReference type="Proteomes" id="UP000192923">
    <property type="component" value="Unassembled WGS sequence"/>
</dbReference>
<dbReference type="EC" id="2.7.4.28" evidence="5"/>
<comment type="function">
    <text evidence="5">Bifunctional serine/threonine kinase and phosphorylase involved in the regulation of the phosphoenolpyruvate synthase (PEPS) by catalyzing its phosphorylation/dephosphorylation.</text>
</comment>
<dbReference type="EMBL" id="FXAM01000001">
    <property type="protein sequence ID" value="SMF95096.1"/>
    <property type="molecule type" value="Genomic_DNA"/>
</dbReference>
<evidence type="ECO:0000313" key="7">
    <source>
        <dbReference type="Proteomes" id="UP000192923"/>
    </source>
</evidence>
<dbReference type="STRING" id="1760988.SAMN02949497_2441"/>
<dbReference type="OrthoDB" id="9782201at2"/>
<evidence type="ECO:0000256" key="2">
    <source>
        <dbReference type="ARBA" id="ARBA00022679"/>
    </source>
</evidence>
<dbReference type="PANTHER" id="PTHR31756:SF3">
    <property type="entry name" value="PYRUVATE, PHOSPHATE DIKINASE REGULATORY PROTEIN 1, CHLOROPLASTIC"/>
    <property type="match status" value="1"/>
</dbReference>
<dbReference type="GO" id="GO:0043531">
    <property type="term" value="F:ADP binding"/>
    <property type="evidence" value="ECO:0007669"/>
    <property type="project" value="UniProtKB-UniRule"/>
</dbReference>
<evidence type="ECO:0000256" key="4">
    <source>
        <dbReference type="ARBA" id="ARBA00022777"/>
    </source>
</evidence>
<organism evidence="6 7">
    <name type="scientific">Methylomagnum ishizawai</name>
    <dbReference type="NCBI Taxonomy" id="1760988"/>
    <lineage>
        <taxon>Bacteria</taxon>
        <taxon>Pseudomonadati</taxon>
        <taxon>Pseudomonadota</taxon>
        <taxon>Gammaproteobacteria</taxon>
        <taxon>Methylococcales</taxon>
        <taxon>Methylococcaceae</taxon>
        <taxon>Methylomagnum</taxon>
    </lineage>
</organism>
<dbReference type="InterPro" id="IPR026530">
    <property type="entry name" value="PSRP"/>
</dbReference>
<dbReference type="GO" id="GO:0004674">
    <property type="term" value="F:protein serine/threonine kinase activity"/>
    <property type="evidence" value="ECO:0007669"/>
    <property type="project" value="UniProtKB-UniRule"/>
</dbReference>
<protein>
    <recommendedName>
        <fullName evidence="5">Putative phosphoenolpyruvate synthase regulatory protein</fullName>
        <shortName evidence="5">PEP synthase regulatory protein</shortName>
        <shortName evidence="5">PSRP</shortName>
        <ecNumber evidence="5">2.7.11.33</ecNumber>
        <ecNumber evidence="5">2.7.4.28</ecNumber>
    </recommendedName>
    <alternativeName>
        <fullName evidence="5">Pyruvate, water dikinase regulatory protein</fullName>
    </alternativeName>
</protein>
<gene>
    <name evidence="6" type="ORF">SAMN02949497_2441</name>
</gene>
<accession>A0A1Y6CXT3</accession>
<keyword evidence="4 5" id="KW-0418">Kinase</keyword>
<feature type="binding site" evidence="5">
    <location>
        <begin position="150"/>
        <end position="157"/>
    </location>
    <ligand>
        <name>ADP</name>
        <dbReference type="ChEBI" id="CHEBI:456216"/>
    </ligand>
</feature>
<dbReference type="Pfam" id="PF03618">
    <property type="entry name" value="Kinase-PPPase"/>
    <property type="match status" value="1"/>
</dbReference>
<comment type="catalytic activity">
    <reaction evidence="5">
        <text>[pyruvate, water dikinase] + ADP = [pyruvate, water dikinase]-phosphate + AMP + H(+)</text>
        <dbReference type="Rhea" id="RHEA:46020"/>
        <dbReference type="Rhea" id="RHEA-COMP:11425"/>
        <dbReference type="Rhea" id="RHEA-COMP:11426"/>
        <dbReference type="ChEBI" id="CHEBI:15378"/>
        <dbReference type="ChEBI" id="CHEBI:43176"/>
        <dbReference type="ChEBI" id="CHEBI:68546"/>
        <dbReference type="ChEBI" id="CHEBI:456215"/>
        <dbReference type="ChEBI" id="CHEBI:456216"/>
        <dbReference type="EC" id="2.7.11.33"/>
    </reaction>
</comment>